<evidence type="ECO:0000256" key="8">
    <source>
        <dbReference type="ARBA" id="ARBA00022832"/>
    </source>
</evidence>
<dbReference type="InterPro" id="IPR036400">
    <property type="entry name" value="Cyt_B5-like_heme/steroid_sf"/>
</dbReference>
<dbReference type="EC" id="1.14.19.1" evidence="16"/>
<keyword evidence="12 16" id="KW-0408">Iron</keyword>
<keyword evidence="8 16" id="KW-0276">Fatty acid metabolism</keyword>
<name>A0AA38R3D2_9PEZI</name>
<dbReference type="PROSITE" id="PS00476">
    <property type="entry name" value="FATTY_ACID_DESATUR_1"/>
    <property type="match status" value="1"/>
</dbReference>
<dbReference type="InterPro" id="IPR005804">
    <property type="entry name" value="FA_desaturase_dom"/>
</dbReference>
<dbReference type="InterPro" id="IPR001199">
    <property type="entry name" value="Cyt_B5-like_heme/steroid-bd"/>
</dbReference>
<dbReference type="InterPro" id="IPR018506">
    <property type="entry name" value="Cyt_B5_heme-BS"/>
</dbReference>
<dbReference type="InterPro" id="IPR015876">
    <property type="entry name" value="Acyl-CoA_DS"/>
</dbReference>
<dbReference type="Proteomes" id="UP001174694">
    <property type="component" value="Unassembled WGS sequence"/>
</dbReference>
<comment type="function">
    <text evidence="16">Stearoyl-CoA desaturase that utilizes O(2) and electrons from reduced cytochrome b5 to introduce the first double bond into saturated fatty acyl-CoA substrates.</text>
</comment>
<evidence type="ECO:0000259" key="18">
    <source>
        <dbReference type="PROSITE" id="PS50255"/>
    </source>
</evidence>
<keyword evidence="15 16" id="KW-0275">Fatty acid biosynthesis</keyword>
<dbReference type="GO" id="GO:0006636">
    <property type="term" value="P:unsaturated fatty acid biosynthetic process"/>
    <property type="evidence" value="ECO:0007669"/>
    <property type="project" value="UniProtKB-UniRule"/>
</dbReference>
<evidence type="ECO:0000256" key="1">
    <source>
        <dbReference type="ARBA" id="ARBA00004141"/>
    </source>
</evidence>
<evidence type="ECO:0000256" key="3">
    <source>
        <dbReference type="ARBA" id="ARBA00022448"/>
    </source>
</evidence>
<comment type="subcellular location">
    <subcellularLocation>
        <location evidence="1">Membrane</location>
        <topology evidence="1">Multi-pass membrane protein</topology>
    </subcellularLocation>
</comment>
<feature type="transmembrane region" description="Helical" evidence="17">
    <location>
        <begin position="77"/>
        <end position="98"/>
    </location>
</feature>
<keyword evidence="5 16" id="KW-0349">Heme</keyword>
<evidence type="ECO:0000256" key="9">
    <source>
        <dbReference type="ARBA" id="ARBA00022982"/>
    </source>
</evidence>
<dbReference type="AlphaFoldDB" id="A0AA38R3D2"/>
<evidence type="ECO:0000256" key="17">
    <source>
        <dbReference type="SAM" id="Phobius"/>
    </source>
</evidence>
<dbReference type="PROSITE" id="PS50255">
    <property type="entry name" value="CYTOCHROME_B5_2"/>
    <property type="match status" value="1"/>
</dbReference>
<evidence type="ECO:0000256" key="5">
    <source>
        <dbReference type="ARBA" id="ARBA00022617"/>
    </source>
</evidence>
<dbReference type="PANTHER" id="PTHR11351">
    <property type="entry name" value="ACYL-COA DESATURASE"/>
    <property type="match status" value="1"/>
</dbReference>
<dbReference type="GO" id="GO:0020037">
    <property type="term" value="F:heme binding"/>
    <property type="evidence" value="ECO:0007669"/>
    <property type="project" value="InterPro"/>
</dbReference>
<evidence type="ECO:0000256" key="15">
    <source>
        <dbReference type="ARBA" id="ARBA00023160"/>
    </source>
</evidence>
<dbReference type="InterPro" id="IPR009160">
    <property type="entry name" value="Acyl-CoA_deSatase_haem/ster-bd"/>
</dbReference>
<dbReference type="FunFam" id="3.10.120.10:FF:000004">
    <property type="entry name" value="Acyl-CoA desaturase"/>
    <property type="match status" value="1"/>
</dbReference>
<evidence type="ECO:0000256" key="13">
    <source>
        <dbReference type="ARBA" id="ARBA00023098"/>
    </source>
</evidence>
<feature type="transmembrane region" description="Helical" evidence="17">
    <location>
        <begin position="194"/>
        <end position="211"/>
    </location>
</feature>
<dbReference type="GO" id="GO:0005789">
    <property type="term" value="C:endoplasmic reticulum membrane"/>
    <property type="evidence" value="ECO:0007669"/>
    <property type="project" value="TreeGrafter"/>
</dbReference>
<keyword evidence="4 16" id="KW-0444">Lipid biosynthesis</keyword>
<keyword evidence="11 16" id="KW-0560">Oxidoreductase</keyword>
<dbReference type="PIRSF" id="PIRSF000345">
    <property type="entry name" value="OLE1"/>
    <property type="match status" value="1"/>
</dbReference>
<keyword evidence="14 17" id="KW-0472">Membrane</keyword>
<dbReference type="InterPro" id="IPR001522">
    <property type="entry name" value="FADS-1_CS"/>
</dbReference>
<dbReference type="PROSITE" id="PS00191">
    <property type="entry name" value="CYTOCHROME_B5_1"/>
    <property type="match status" value="1"/>
</dbReference>
<dbReference type="PRINTS" id="PR00075">
    <property type="entry name" value="FACDDSATRASE"/>
</dbReference>
<evidence type="ECO:0000256" key="10">
    <source>
        <dbReference type="ARBA" id="ARBA00022989"/>
    </source>
</evidence>
<keyword evidence="10 17" id="KW-1133">Transmembrane helix</keyword>
<evidence type="ECO:0000256" key="2">
    <source>
        <dbReference type="ARBA" id="ARBA00009295"/>
    </source>
</evidence>
<keyword evidence="9 16" id="KW-0249">Electron transport</keyword>
<dbReference type="Pfam" id="PF00487">
    <property type="entry name" value="FA_desaturase"/>
    <property type="match status" value="1"/>
</dbReference>
<keyword evidence="3 16" id="KW-0813">Transport</keyword>
<keyword evidence="20" id="KW-1185">Reference proteome</keyword>
<dbReference type="SMART" id="SM01117">
    <property type="entry name" value="Cyt-b5"/>
    <property type="match status" value="1"/>
</dbReference>
<evidence type="ECO:0000313" key="19">
    <source>
        <dbReference type="EMBL" id="KAJ9131552.1"/>
    </source>
</evidence>
<proteinExistence type="inferred from homology"/>
<comment type="caution">
    <text evidence="19">The sequence shown here is derived from an EMBL/GenBank/DDBJ whole genome shotgun (WGS) entry which is preliminary data.</text>
</comment>
<dbReference type="GO" id="GO:0005506">
    <property type="term" value="F:iron ion binding"/>
    <property type="evidence" value="ECO:0007669"/>
    <property type="project" value="TreeGrafter"/>
</dbReference>
<dbReference type="EMBL" id="JANBVO010000067">
    <property type="protein sequence ID" value="KAJ9131552.1"/>
    <property type="molecule type" value="Genomic_DNA"/>
</dbReference>
<dbReference type="CDD" id="cd03505">
    <property type="entry name" value="Delta9-FADS-like"/>
    <property type="match status" value="1"/>
</dbReference>
<feature type="domain" description="Cytochrome b5 heme-binding" evidence="18">
    <location>
        <begin position="344"/>
        <end position="422"/>
    </location>
</feature>
<protein>
    <recommendedName>
        <fullName evidence="16">Acyl-CoA desaturase</fullName>
        <ecNumber evidence="16">1.14.19.1</ecNumber>
    </recommendedName>
</protein>
<evidence type="ECO:0000256" key="16">
    <source>
        <dbReference type="PIRNR" id="PIRNR000345"/>
    </source>
</evidence>
<comment type="catalytic activity">
    <reaction evidence="16">
        <text>octadecanoyl-CoA + 2 Fe(II)-[cytochrome b5] + O2 + 2 H(+) = (9Z)-octadecenoyl-CoA + 2 Fe(III)-[cytochrome b5] + 2 H2O</text>
        <dbReference type="Rhea" id="RHEA:19721"/>
        <dbReference type="Rhea" id="RHEA-COMP:10438"/>
        <dbReference type="Rhea" id="RHEA-COMP:10439"/>
        <dbReference type="ChEBI" id="CHEBI:15377"/>
        <dbReference type="ChEBI" id="CHEBI:15378"/>
        <dbReference type="ChEBI" id="CHEBI:15379"/>
        <dbReference type="ChEBI" id="CHEBI:29033"/>
        <dbReference type="ChEBI" id="CHEBI:29034"/>
        <dbReference type="ChEBI" id="CHEBI:57387"/>
        <dbReference type="ChEBI" id="CHEBI:57394"/>
        <dbReference type="EC" id="1.14.19.1"/>
    </reaction>
</comment>
<keyword evidence="6 17" id="KW-0812">Transmembrane</keyword>
<evidence type="ECO:0000256" key="4">
    <source>
        <dbReference type="ARBA" id="ARBA00022516"/>
    </source>
</evidence>
<gene>
    <name evidence="19" type="ORF">NKR23_g11703</name>
</gene>
<dbReference type="Pfam" id="PF00173">
    <property type="entry name" value="Cyt-b5"/>
    <property type="match status" value="1"/>
</dbReference>
<evidence type="ECO:0000256" key="12">
    <source>
        <dbReference type="ARBA" id="ARBA00023004"/>
    </source>
</evidence>
<evidence type="ECO:0000313" key="20">
    <source>
        <dbReference type="Proteomes" id="UP001174694"/>
    </source>
</evidence>
<sequence>MASSSTFVQAEAFPDGTTDYVPARKKYDPKKPHITEQPMTMKNWYKHVNWLNTTFILFIPFCGMISAYWVPLTLKTLLFSVFYYFHCGLGITAGYHRLWAHSCYKATLPLKIYLAAVAAGAVEGSARWWSRDHRAHHRYTDTEKDPYSVRKGLLYSHIGWMVMKQNPKRIGRTDISDLNDDPVVVWQHRNYIKCVLFMSLIFPTLVCGLGWNDWIGGFVYAGILRIFFIQQATFCVNSLAHWLGEQPFDDRNSPRDHVITALVTLGEGYHNFHHEFPSDYRNAIEWYQYDPTKWCIWVWKQLGLAYDLKTFRANEIEKGRLQQLQKKLDQKRATLDWGVPLEQLPVVDWDDFVAQAKGGKGLIAIAGVIHDVTDFIKEHPGGKNLISFAIGKDATAVFNGGVYNHSNAAHNLLSTMRVGVLRGGSEVEIWKRAQYENKDVSYIHDSEGHRIVRAGSQLTRVAPPVASADAA</sequence>
<evidence type="ECO:0000256" key="14">
    <source>
        <dbReference type="ARBA" id="ARBA00023136"/>
    </source>
</evidence>
<accession>A0AA38R3D2</accession>
<evidence type="ECO:0000256" key="7">
    <source>
        <dbReference type="ARBA" id="ARBA00022723"/>
    </source>
</evidence>
<evidence type="ECO:0000256" key="6">
    <source>
        <dbReference type="ARBA" id="ARBA00022692"/>
    </source>
</evidence>
<organism evidence="19 20">
    <name type="scientific">Pleurostoma richardsiae</name>
    <dbReference type="NCBI Taxonomy" id="41990"/>
    <lineage>
        <taxon>Eukaryota</taxon>
        <taxon>Fungi</taxon>
        <taxon>Dikarya</taxon>
        <taxon>Ascomycota</taxon>
        <taxon>Pezizomycotina</taxon>
        <taxon>Sordariomycetes</taxon>
        <taxon>Sordariomycetidae</taxon>
        <taxon>Calosphaeriales</taxon>
        <taxon>Pleurostomataceae</taxon>
        <taxon>Pleurostoma</taxon>
    </lineage>
</organism>
<dbReference type="SUPFAM" id="SSF55856">
    <property type="entry name" value="Cytochrome b5-like heme/steroid binding domain"/>
    <property type="match status" value="1"/>
</dbReference>
<dbReference type="PRINTS" id="PR00363">
    <property type="entry name" value="CYTOCHROMEB5"/>
</dbReference>
<keyword evidence="7 16" id="KW-0479">Metal-binding</keyword>
<keyword evidence="13 16" id="KW-0443">Lipid metabolism</keyword>
<dbReference type="PANTHER" id="PTHR11351:SF31">
    <property type="entry name" value="DESATURASE 1, ISOFORM A-RELATED"/>
    <property type="match status" value="1"/>
</dbReference>
<feature type="transmembrane region" description="Helical" evidence="17">
    <location>
        <begin position="50"/>
        <end position="70"/>
    </location>
</feature>
<comment type="cofactor">
    <cofactor evidence="16">
        <name>Fe(2+)</name>
        <dbReference type="ChEBI" id="CHEBI:29033"/>
    </cofactor>
    <text evidence="16">Expected to bind 2 Fe(2+) ions per subunit.</text>
</comment>
<reference evidence="19" key="1">
    <citation type="submission" date="2022-07" db="EMBL/GenBank/DDBJ databases">
        <title>Fungi with potential for degradation of polypropylene.</title>
        <authorList>
            <person name="Gostincar C."/>
        </authorList>
    </citation>
    <scope>NUCLEOTIDE SEQUENCE</scope>
    <source>
        <strain evidence="19">EXF-13308</strain>
    </source>
</reference>
<comment type="similarity">
    <text evidence="2 16">Belongs to the fatty acid desaturase type 1 family.</text>
</comment>
<dbReference type="GO" id="GO:0004768">
    <property type="term" value="F:stearoyl-CoA 9-desaturase activity"/>
    <property type="evidence" value="ECO:0007669"/>
    <property type="project" value="UniProtKB-UniRule"/>
</dbReference>
<dbReference type="Gene3D" id="3.10.120.10">
    <property type="entry name" value="Cytochrome b5-like heme/steroid binding domain"/>
    <property type="match status" value="1"/>
</dbReference>
<evidence type="ECO:0000256" key="11">
    <source>
        <dbReference type="ARBA" id="ARBA00023002"/>
    </source>
</evidence>